<dbReference type="OrthoDB" id="10259133at2759"/>
<dbReference type="InterPro" id="IPR016024">
    <property type="entry name" value="ARM-type_fold"/>
</dbReference>
<dbReference type="OMA" id="HAYIACE"/>
<dbReference type="GO" id="GO:0019903">
    <property type="term" value="F:protein phosphatase binding"/>
    <property type="evidence" value="ECO:0007669"/>
    <property type="project" value="InterPro"/>
</dbReference>
<feature type="compositionally biased region" description="Polar residues" evidence="3">
    <location>
        <begin position="1068"/>
        <end position="1077"/>
    </location>
</feature>
<evidence type="ECO:0008006" key="6">
    <source>
        <dbReference type="Google" id="ProtNLM"/>
    </source>
</evidence>
<dbReference type="InterPro" id="IPR007587">
    <property type="entry name" value="SAPS"/>
</dbReference>
<evidence type="ECO:0000256" key="1">
    <source>
        <dbReference type="ARBA" id="ARBA00006180"/>
    </source>
</evidence>
<dbReference type="HOGENOM" id="CLU_003676_0_0_1"/>
<dbReference type="RefSeq" id="XP_007326053.1">
    <property type="nucleotide sequence ID" value="XM_007325991.1"/>
</dbReference>
<keyword evidence="5" id="KW-1185">Reference proteome</keyword>
<evidence type="ECO:0000256" key="3">
    <source>
        <dbReference type="SAM" id="MobiDB-lite"/>
    </source>
</evidence>
<sequence length="1097" mass="119669">FCRFGFHNASAIESLIDKEASLATILDQDDLLQECKAQNSRLAEYFGRVGVLHRLFAYVTGEIEIEGKDRFKYPYVATEVLCSDIWSISATCVGKADVVLAPFWEFVLDRSPDDMKTRMVMASHFVKINLGFILKWPEKMLAFIQSQPNIVERLLRHIECSSFVDLIVQIISLDEHQRCGEVIEWLSSQNFIPRLVDMLSPQHSSDIHNAVADLMKGIISMATPTPASGLLDPSPASNLFARELASKEMVEKMTSYIVHEFSTPKTTPADPFGDASPSDSIPEIETEALPSLDSSISSVTNSISIIIELIRKNNSDYFEPYLFHTLRNRLIHLQQHLTEEPGNNPEETRDILEQAMKELVNRMGVVNLGPVLGVVGESMEQLKKFLRNPRSLAGDIQTTVGSVTPLTFERFRICELFAELLHCSNMALLNRPSIHDHLYDSKGRLQGGLSALEDLAQVIQLNGSSEFDERGVESTEDEDDVDDGDSGMMMTMSETASIGSSDMTGSPESSDDGDDGEEDDDDVGKMVEIAVGDDDEQQQQQQQPKAGGGSKGLRIDTTPATISKRQPQLQKWLVESPTNIPTELKSESEGTTPTSRGSNSRRSSRRATLPEPSLDLSQTPGSILKQRLLDLEILSTLLDLFFEFKWNNFLHSAVYDVIHQILTGNVEGGLNRELIISLFKDAKLMQRIVDGSKLNDVESAKPKGVRIGYMGHLTLLAEDVISALDRYPTDLQSSIVAFAPQPEWDEYVKGRYSETKKKDRCALGGPKPNTEIEQGDIEGRRVDVPEDVGPSSSTGGGSSRATGGRGQLRRVGSVGSGGREVRNTADFGPVSSSGRQDDSDSDDEEKYGNSRTTHFARYLAQELQSSNHLGESSDSSDDEEGGGWLSQSNFNLGSPPMSARRPPVVGMMTERRPLDASGFDDSFAPTSTGGGEHFLSHDDDVFGPFSDSAAVANNTSSSPSAPLSSSFSDDMDDSSFESFGDFGDFQSADGDTDFGPFESSGGGGATTSTSFDGDFSPDTSTRVASSSASSNTRSTERSRSGGGNTSTGSESKEKEEEEKRSNDGEETLTLTPTSGSWTIAGGSDGFEEIRRVEKGAR</sequence>
<dbReference type="GeneID" id="18829064"/>
<protein>
    <recommendedName>
        <fullName evidence="6">SAPS-domain-containing protein</fullName>
    </recommendedName>
</protein>
<feature type="region of interest" description="Disordered" evidence="3">
    <location>
        <begin position="755"/>
        <end position="1097"/>
    </location>
</feature>
<dbReference type="EMBL" id="JH971386">
    <property type="protein sequence ID" value="EKM82348.1"/>
    <property type="molecule type" value="Genomic_DNA"/>
</dbReference>
<feature type="compositionally biased region" description="Low complexity" evidence="3">
    <location>
        <begin position="946"/>
        <end position="968"/>
    </location>
</feature>
<accession>K5XFZ8</accession>
<dbReference type="eggNOG" id="KOG2073">
    <property type="taxonomic scope" value="Eukaryota"/>
</dbReference>
<feature type="compositionally biased region" description="Low complexity" evidence="3">
    <location>
        <begin position="1019"/>
        <end position="1033"/>
    </location>
</feature>
<keyword evidence="2" id="KW-0131">Cell cycle</keyword>
<feature type="non-terminal residue" evidence="4">
    <location>
        <position position="1097"/>
    </location>
</feature>
<dbReference type="GO" id="GO:0005634">
    <property type="term" value="C:nucleus"/>
    <property type="evidence" value="ECO:0007669"/>
    <property type="project" value="TreeGrafter"/>
</dbReference>
<evidence type="ECO:0000313" key="4">
    <source>
        <dbReference type="EMBL" id="EKM82348.1"/>
    </source>
</evidence>
<proteinExistence type="inferred from homology"/>
<feature type="compositionally biased region" description="Polar residues" evidence="3">
    <location>
        <begin position="558"/>
        <end position="569"/>
    </location>
</feature>
<dbReference type="Proteomes" id="UP000008493">
    <property type="component" value="Unassembled WGS sequence"/>
</dbReference>
<reference evidence="5" key="1">
    <citation type="journal article" date="2012" name="Proc. Natl. Acad. Sci. U.S.A.">
        <title>Genome sequence of the button mushroom Agaricus bisporus reveals mechanisms governing adaptation to a humic-rich ecological niche.</title>
        <authorList>
            <person name="Morin E."/>
            <person name="Kohler A."/>
            <person name="Baker A.R."/>
            <person name="Foulongne-Oriol M."/>
            <person name="Lombard V."/>
            <person name="Nagy L.G."/>
            <person name="Ohm R.A."/>
            <person name="Patyshakuliyeva A."/>
            <person name="Brun A."/>
            <person name="Aerts A.L."/>
            <person name="Bailey A.M."/>
            <person name="Billette C."/>
            <person name="Coutinho P.M."/>
            <person name="Deakin G."/>
            <person name="Doddapaneni H."/>
            <person name="Floudas D."/>
            <person name="Grimwood J."/>
            <person name="Hilden K."/>
            <person name="Kuees U."/>
            <person name="LaButti K.M."/>
            <person name="Lapidus A."/>
            <person name="Lindquist E.A."/>
            <person name="Lucas S.M."/>
            <person name="Murat C."/>
            <person name="Riley R.W."/>
            <person name="Salamov A.A."/>
            <person name="Schmutz J."/>
            <person name="Subramanian V."/>
            <person name="Woesten H.A.B."/>
            <person name="Xu J."/>
            <person name="Eastwood D.C."/>
            <person name="Foster G.D."/>
            <person name="Sonnenberg A.S."/>
            <person name="Cullen D."/>
            <person name="de Vries R.P."/>
            <person name="Lundell T."/>
            <person name="Hibbett D.S."/>
            <person name="Henrissat B."/>
            <person name="Burton K.S."/>
            <person name="Kerrigan R.W."/>
            <person name="Challen M.P."/>
            <person name="Grigoriev I.V."/>
            <person name="Martin F."/>
        </authorList>
    </citation>
    <scope>NUCLEOTIDE SEQUENCE [LARGE SCALE GENOMIC DNA]</scope>
    <source>
        <strain evidence="5">JB137-S8 / ATCC MYA-4627 / FGSC 10392</strain>
    </source>
</reference>
<name>K5XFZ8_AGABU</name>
<feature type="compositionally biased region" description="Low complexity" evidence="3">
    <location>
        <begin position="486"/>
        <end position="495"/>
    </location>
</feature>
<dbReference type="GO" id="GO:0005829">
    <property type="term" value="C:cytosol"/>
    <property type="evidence" value="ECO:0007669"/>
    <property type="project" value="TreeGrafter"/>
</dbReference>
<evidence type="ECO:0000313" key="5">
    <source>
        <dbReference type="Proteomes" id="UP000008493"/>
    </source>
</evidence>
<dbReference type="AlphaFoldDB" id="K5XFZ8"/>
<comment type="similarity">
    <text evidence="1">Belongs to the SAPS family.</text>
</comment>
<dbReference type="PANTHER" id="PTHR12634:SF8">
    <property type="entry name" value="FIERY MOUNTAIN, ISOFORM D"/>
    <property type="match status" value="1"/>
</dbReference>
<feature type="compositionally biased region" description="Acidic residues" evidence="3">
    <location>
        <begin position="509"/>
        <end position="522"/>
    </location>
</feature>
<feature type="compositionally biased region" description="Gly residues" evidence="3">
    <location>
        <begin position="794"/>
        <end position="806"/>
    </location>
</feature>
<feature type="region of interest" description="Disordered" evidence="3">
    <location>
        <begin position="464"/>
        <end position="618"/>
    </location>
</feature>
<dbReference type="KEGG" id="abp:AGABI1DRAFT33774"/>
<dbReference type="FunCoup" id="K5XFZ8">
    <property type="interactions" value="517"/>
</dbReference>
<feature type="compositionally biased region" description="Acidic residues" evidence="3">
    <location>
        <begin position="474"/>
        <end position="485"/>
    </location>
</feature>
<feature type="compositionally biased region" description="Low complexity" evidence="3">
    <location>
        <begin position="976"/>
        <end position="987"/>
    </location>
</feature>
<feature type="compositionally biased region" description="Basic and acidic residues" evidence="3">
    <location>
        <begin position="1087"/>
        <end position="1097"/>
    </location>
</feature>
<gene>
    <name evidence="4" type="ORF">AGABI1DRAFT_33774</name>
</gene>
<dbReference type="InParanoid" id="K5XFZ8"/>
<dbReference type="PANTHER" id="PTHR12634">
    <property type="entry name" value="SIT4 YEAST -ASSOCIATING PROTEIN-RELATED"/>
    <property type="match status" value="1"/>
</dbReference>
<dbReference type="Pfam" id="PF04499">
    <property type="entry name" value="SAPS"/>
    <property type="match status" value="1"/>
</dbReference>
<dbReference type="SUPFAM" id="SSF48371">
    <property type="entry name" value="ARM repeat"/>
    <property type="match status" value="1"/>
</dbReference>
<dbReference type="GO" id="GO:0019888">
    <property type="term" value="F:protein phosphatase regulator activity"/>
    <property type="evidence" value="ECO:0007669"/>
    <property type="project" value="TreeGrafter"/>
</dbReference>
<feature type="compositionally biased region" description="Basic and acidic residues" evidence="3">
    <location>
        <begin position="1050"/>
        <end position="1063"/>
    </location>
</feature>
<evidence type="ECO:0000256" key="2">
    <source>
        <dbReference type="ARBA" id="ARBA00023306"/>
    </source>
</evidence>
<dbReference type="STRING" id="597362.K5XFZ8"/>
<organism evidence="4 5">
    <name type="scientific">Agaricus bisporus var. burnettii (strain JB137-S8 / ATCC MYA-4627 / FGSC 10392)</name>
    <name type="common">White button mushroom</name>
    <dbReference type="NCBI Taxonomy" id="597362"/>
    <lineage>
        <taxon>Eukaryota</taxon>
        <taxon>Fungi</taxon>
        <taxon>Dikarya</taxon>
        <taxon>Basidiomycota</taxon>
        <taxon>Agaricomycotina</taxon>
        <taxon>Agaricomycetes</taxon>
        <taxon>Agaricomycetidae</taxon>
        <taxon>Agaricales</taxon>
        <taxon>Agaricineae</taxon>
        <taxon>Agaricaceae</taxon>
        <taxon>Agaricus</taxon>
    </lineage>
</organism>